<dbReference type="AlphaFoldDB" id="A0AAV8EBG1"/>
<dbReference type="PANTHER" id="PTHR34374">
    <property type="entry name" value="LARGE RIBOSOMAL RNA SUBUNIT ACCUMULATION PROTEIN YCED HOMOLOG 1, CHLOROPLASTIC"/>
    <property type="match status" value="1"/>
</dbReference>
<dbReference type="Proteomes" id="UP001140206">
    <property type="component" value="Chromosome 3"/>
</dbReference>
<dbReference type="InterPro" id="IPR003772">
    <property type="entry name" value="YceD"/>
</dbReference>
<evidence type="ECO:0000313" key="3">
    <source>
        <dbReference type="Proteomes" id="UP001140206"/>
    </source>
</evidence>
<feature type="region of interest" description="Disordered" evidence="1">
    <location>
        <begin position="366"/>
        <end position="394"/>
    </location>
</feature>
<keyword evidence="3" id="KW-1185">Reference proteome</keyword>
<reference evidence="2" key="1">
    <citation type="submission" date="2022-08" db="EMBL/GenBank/DDBJ databases">
        <authorList>
            <person name="Marques A."/>
        </authorList>
    </citation>
    <scope>NUCLEOTIDE SEQUENCE</scope>
    <source>
        <strain evidence="2">RhyPub2mFocal</strain>
        <tissue evidence="2">Leaves</tissue>
    </source>
</reference>
<protein>
    <recommendedName>
        <fullName evidence="4">DUF177 domain-containing protein</fullName>
    </recommendedName>
</protein>
<sequence>MSLLSTPPNTLLLPRAIPNLTSSPLFFLPLTSKPSIPFPLRLRNSTLLFPSLPLPLPLLPPPRATYDIPIKINDEDYERFLDRQPWKGAVVYKRDATVSHVEYCTSLDRLTIGWLSSRVSADRAAEMGLKLPDDLNWIYDDEGGDNDERINGQDVVFEGKDENNNSVFLSADELRNAKISLKYGDDDDDDDDDDDEFDDFDIDDEIGGEFIDTPVLVSIDVTRKRDSIRLDGIIRTVITLDCKRCFGPSAECVYSNFSLLLSETPIGEPPENEDSIEEMFAESKKNKTKVEILGADGDEDRDIEWDDRFHFPAEQSEIDISKQVRDIIHLGITMNALCGPNCKGICSKCGKNLNLGNCNCVKKVKKGGEQSSGQSMRHGPLRDLRKKLEKSLEQ</sequence>
<evidence type="ECO:0000256" key="1">
    <source>
        <dbReference type="SAM" id="MobiDB-lite"/>
    </source>
</evidence>
<organism evidence="2 3">
    <name type="scientific">Rhynchospora pubera</name>
    <dbReference type="NCBI Taxonomy" id="906938"/>
    <lineage>
        <taxon>Eukaryota</taxon>
        <taxon>Viridiplantae</taxon>
        <taxon>Streptophyta</taxon>
        <taxon>Embryophyta</taxon>
        <taxon>Tracheophyta</taxon>
        <taxon>Spermatophyta</taxon>
        <taxon>Magnoliopsida</taxon>
        <taxon>Liliopsida</taxon>
        <taxon>Poales</taxon>
        <taxon>Cyperaceae</taxon>
        <taxon>Cyperoideae</taxon>
        <taxon>Rhynchosporeae</taxon>
        <taxon>Rhynchospora</taxon>
    </lineage>
</organism>
<dbReference type="Pfam" id="PF02620">
    <property type="entry name" value="YceD"/>
    <property type="match status" value="1"/>
</dbReference>
<evidence type="ECO:0008006" key="4">
    <source>
        <dbReference type="Google" id="ProtNLM"/>
    </source>
</evidence>
<gene>
    <name evidence="2" type="ORF">LUZ62_059738</name>
</gene>
<dbReference type="PANTHER" id="PTHR34374:SF1">
    <property type="entry name" value="LARGE RIBOSOMAL RNA SUBUNIT ACCUMULATION PROTEIN YCED HOMOLOG 1, CHLOROPLASTIC"/>
    <property type="match status" value="1"/>
</dbReference>
<proteinExistence type="predicted"/>
<evidence type="ECO:0000313" key="2">
    <source>
        <dbReference type="EMBL" id="KAJ4775481.1"/>
    </source>
</evidence>
<dbReference type="EMBL" id="JAMFTS010000003">
    <property type="protein sequence ID" value="KAJ4775481.1"/>
    <property type="molecule type" value="Genomic_DNA"/>
</dbReference>
<comment type="caution">
    <text evidence="2">The sequence shown here is derived from an EMBL/GenBank/DDBJ whole genome shotgun (WGS) entry which is preliminary data.</text>
</comment>
<accession>A0AAV8EBG1</accession>
<name>A0AAV8EBG1_9POAL</name>